<name>A0ABP8M4J7_9BACT</name>
<reference evidence="2" key="1">
    <citation type="journal article" date="2019" name="Int. J. Syst. Evol. Microbiol.">
        <title>The Global Catalogue of Microorganisms (GCM) 10K type strain sequencing project: providing services to taxonomists for standard genome sequencing and annotation.</title>
        <authorList>
            <consortium name="The Broad Institute Genomics Platform"/>
            <consortium name="The Broad Institute Genome Sequencing Center for Infectious Disease"/>
            <person name="Wu L."/>
            <person name="Ma J."/>
        </authorList>
    </citation>
    <scope>NUCLEOTIDE SEQUENCE [LARGE SCALE GENOMIC DNA]</scope>
    <source>
        <strain evidence="2">JCM 31920</strain>
    </source>
</reference>
<sequence length="58" mass="6674">MLYEYSAVNAQIYKFRHGSHLFLRPYLYPHGHMVTQNSLLTIAGKPGRISLFAYDKGT</sequence>
<evidence type="ECO:0000313" key="1">
    <source>
        <dbReference type="EMBL" id="GAA4442841.1"/>
    </source>
</evidence>
<accession>A0ABP8M4J7</accession>
<evidence type="ECO:0000313" key="2">
    <source>
        <dbReference type="Proteomes" id="UP001501508"/>
    </source>
</evidence>
<dbReference type="Proteomes" id="UP001501508">
    <property type="component" value="Unassembled WGS sequence"/>
</dbReference>
<gene>
    <name evidence="1" type="ORF">GCM10023091_30330</name>
</gene>
<proteinExistence type="predicted"/>
<organism evidence="1 2">
    <name type="scientific">Ravibacter arvi</name>
    <dbReference type="NCBI Taxonomy" id="2051041"/>
    <lineage>
        <taxon>Bacteria</taxon>
        <taxon>Pseudomonadati</taxon>
        <taxon>Bacteroidota</taxon>
        <taxon>Cytophagia</taxon>
        <taxon>Cytophagales</taxon>
        <taxon>Spirosomataceae</taxon>
        <taxon>Ravibacter</taxon>
    </lineage>
</organism>
<comment type="caution">
    <text evidence="1">The sequence shown here is derived from an EMBL/GenBank/DDBJ whole genome shotgun (WGS) entry which is preliminary data.</text>
</comment>
<protein>
    <submittedName>
        <fullName evidence="1">Uncharacterized protein</fullName>
    </submittedName>
</protein>
<keyword evidence="2" id="KW-1185">Reference proteome</keyword>
<dbReference type="EMBL" id="BAABEY010000028">
    <property type="protein sequence ID" value="GAA4442841.1"/>
    <property type="molecule type" value="Genomic_DNA"/>
</dbReference>